<dbReference type="EMBL" id="BAABQM010000001">
    <property type="protein sequence ID" value="GAA5414298.1"/>
    <property type="molecule type" value="Genomic_DNA"/>
</dbReference>
<accession>A0ABP9UAX3</accession>
<gene>
    <name evidence="1" type="ORF">UREOM_0090</name>
</gene>
<evidence type="ECO:0000313" key="2">
    <source>
        <dbReference type="Proteomes" id="UP001449582"/>
    </source>
</evidence>
<reference evidence="1" key="1">
    <citation type="submission" date="2024-02" db="EMBL/GenBank/DDBJ databases">
        <title>Draft genome sequence of new strains in genus Ureaplasma.</title>
        <authorList>
            <person name="Nakajima Y."/>
            <person name="Segawa T."/>
        </authorList>
    </citation>
    <scope>NUCLEOTIDE SEQUENCE [LARGE SCALE GENOMIC DNA]</scope>
    <source>
        <strain evidence="1">OM1</strain>
    </source>
</reference>
<evidence type="ECO:0000313" key="1">
    <source>
        <dbReference type="EMBL" id="GAA5414298.1"/>
    </source>
</evidence>
<dbReference type="Pfam" id="PF21637">
    <property type="entry name" value="DUF6856"/>
    <property type="match status" value="1"/>
</dbReference>
<dbReference type="Proteomes" id="UP001449582">
    <property type="component" value="Unassembled WGS sequence"/>
</dbReference>
<dbReference type="RefSeq" id="WP_353289464.1">
    <property type="nucleotide sequence ID" value="NZ_BAABQM010000001.1"/>
</dbReference>
<comment type="caution">
    <text evidence="1">The sequence shown here is derived from an EMBL/GenBank/DDBJ whole genome shotgun (WGS) entry which is preliminary data.</text>
</comment>
<proteinExistence type="predicted"/>
<name>A0ABP9UAX3_9BACT</name>
<protein>
    <submittedName>
        <fullName evidence="1">Uncharacterized protein</fullName>
    </submittedName>
</protein>
<keyword evidence="2" id="KW-1185">Reference proteome</keyword>
<dbReference type="InterPro" id="IPR049194">
    <property type="entry name" value="DUF6856"/>
</dbReference>
<organism evidence="1 2">
    <name type="scientific">Ureaplasma ceti</name>
    <dbReference type="NCBI Taxonomy" id="3119530"/>
    <lineage>
        <taxon>Bacteria</taxon>
        <taxon>Bacillati</taxon>
        <taxon>Mycoplasmatota</taxon>
        <taxon>Mycoplasmoidales</taxon>
        <taxon>Mycoplasmoidaceae</taxon>
        <taxon>Ureaplasma</taxon>
    </lineage>
</organism>
<sequence length="318" mass="35107">MAIKKSILITIGSIALTTGIVATAVCVPAYVNVQGNNPKLYNFQPNAHGSLMMNALDMGAVNVSFKEAVLGTTKINHGTYFIYLGSQAYTSNNEFLYGANNASPMSFEANQNLQLNGYFGQALNQINTLQVRPQVLMMQDVLTPAVYKEQLNYNNQVKTWKAYDMSSDKLTRQQRQQHAWAISAPEWSFAPGKTYINWEGKTTYFRTDKYATEFQNAVNFVNKRFKNVKDVSGSSGIIIGYKDGNICSNYTGSFNGSSDSSSSSTAATTQSNQFFTAFKPQLLADHVESTNLEASSTAASNDFLNWLQNNYGISNESK</sequence>